<organism evidence="1 2">
    <name type="scientific">Salvia divinorum</name>
    <name type="common">Maria pastora</name>
    <name type="synonym">Diviner's sage</name>
    <dbReference type="NCBI Taxonomy" id="28513"/>
    <lineage>
        <taxon>Eukaryota</taxon>
        <taxon>Viridiplantae</taxon>
        <taxon>Streptophyta</taxon>
        <taxon>Embryophyta</taxon>
        <taxon>Tracheophyta</taxon>
        <taxon>Spermatophyta</taxon>
        <taxon>Magnoliopsida</taxon>
        <taxon>eudicotyledons</taxon>
        <taxon>Gunneridae</taxon>
        <taxon>Pentapetalae</taxon>
        <taxon>asterids</taxon>
        <taxon>lamiids</taxon>
        <taxon>Lamiales</taxon>
        <taxon>Lamiaceae</taxon>
        <taxon>Nepetoideae</taxon>
        <taxon>Mentheae</taxon>
        <taxon>Salviinae</taxon>
        <taxon>Salvia</taxon>
        <taxon>Salvia subgen. Calosphace</taxon>
    </lineage>
</organism>
<gene>
    <name evidence="1" type="ORF">AAHA92_20795</name>
</gene>
<comment type="caution">
    <text evidence="1">The sequence shown here is derived from an EMBL/GenBank/DDBJ whole genome shotgun (WGS) entry which is preliminary data.</text>
</comment>
<proteinExistence type="predicted"/>
<dbReference type="EMBL" id="JBEAFC010000008">
    <property type="protein sequence ID" value="KAL1543876.1"/>
    <property type="molecule type" value="Genomic_DNA"/>
</dbReference>
<dbReference type="Proteomes" id="UP001567538">
    <property type="component" value="Unassembled WGS sequence"/>
</dbReference>
<keyword evidence="2" id="KW-1185">Reference proteome</keyword>
<evidence type="ECO:0000313" key="1">
    <source>
        <dbReference type="EMBL" id="KAL1543876.1"/>
    </source>
</evidence>
<protein>
    <submittedName>
        <fullName evidence="1">Uncharacterized protein</fullName>
    </submittedName>
</protein>
<reference evidence="1 2" key="1">
    <citation type="submission" date="2024-06" db="EMBL/GenBank/DDBJ databases">
        <title>A chromosome level genome sequence of Diviner's sage (Salvia divinorum).</title>
        <authorList>
            <person name="Ford S.A."/>
            <person name="Ro D.-K."/>
            <person name="Ness R.W."/>
            <person name="Phillips M.A."/>
        </authorList>
    </citation>
    <scope>NUCLEOTIDE SEQUENCE [LARGE SCALE GENOMIC DNA]</scope>
    <source>
        <strain evidence="1">SAF-2024a</strain>
        <tissue evidence="1">Leaf</tissue>
    </source>
</reference>
<accession>A0ABD1GIC6</accession>
<sequence>MPNNIIEATDETWTSILEKNKLVGAYYYVGEPTFNQLAIMFGPKVLKQKQDKEAKELKSRRKLFYEDQNNGYHELSNEGIKYYYAMAPNESLEKRLLRQPTPLPCQVRGHPPIPKASLAGSSCASSSPIGTRFPPFDLAEALDYYPSEEELM</sequence>
<dbReference type="AlphaFoldDB" id="A0ABD1GIC6"/>
<name>A0ABD1GIC6_SALDI</name>
<evidence type="ECO:0000313" key="2">
    <source>
        <dbReference type="Proteomes" id="UP001567538"/>
    </source>
</evidence>